<dbReference type="PANTHER" id="PTHR11070">
    <property type="entry name" value="UVRD / RECB / PCRA DNA HELICASE FAMILY MEMBER"/>
    <property type="match status" value="1"/>
</dbReference>
<dbReference type="KEGG" id="mfu:LILAB_08690"/>
<evidence type="ECO:0000259" key="2">
    <source>
        <dbReference type="Pfam" id="PF08378"/>
    </source>
</evidence>
<proteinExistence type="predicted"/>
<dbReference type="eggNOG" id="COG0210">
    <property type="taxonomic scope" value="Bacteria"/>
</dbReference>
<dbReference type="GO" id="GO:0005524">
    <property type="term" value="F:ATP binding"/>
    <property type="evidence" value="ECO:0007669"/>
    <property type="project" value="InterPro"/>
</dbReference>
<sequence>MARIFPDLSEAQLQEIPSGAEARLYRACRDGLDGRLLVLYSVRYVRRSQQGALLDREADFILFDPNSGFLVIEVKGGRISRSNRQWFSVDGANQRHEIKDPIRQATEQKYAVLQRLKGRLGRRGPQDQLLAGHAVFFPDCARVTPLIEGDLHEEMIGGKNDLSHLQAWFDRAMLYWKGADTRFAPLGEAGLKAVEELYCKPVEVRPLMAVQLQDEEAQRIRLTEDQASILRTIGGRKQALVCGGAGTGKTMLALEQGRRFAAGGQRTLLLCFNRALADHLKAAVGKNSLLLPMNFHQLCEWRARLAQSQAHRDVLQQAHEAHPGASYYDTILPHALALSTEVLADSFDACIVDEAQDFHVDYWLPLKLLLARSNKPTLHIFFDQNQAVYRTSQQWPIHEEPLLLWKNCRNSRFIHEAAYRYFRGDSTEPCGIEGAPVELLAAPGLKEQALRIHETVSRLLRTEHVPPREIAVLVSDNMAKKGYYELLESLPPLPGGVSWARETHRVEGTLLLDTVHRYKGLEAGIILLWGFDHLEPDTDREIIYVGLSRAKSRLYLVGQEASCHKLLSPRLT</sequence>
<evidence type="ECO:0000256" key="1">
    <source>
        <dbReference type="ARBA" id="ARBA00034923"/>
    </source>
</evidence>
<dbReference type="Gene3D" id="3.40.50.300">
    <property type="entry name" value="P-loop containing nucleotide triphosphate hydrolases"/>
    <property type="match status" value="2"/>
</dbReference>
<dbReference type="PANTHER" id="PTHR11070:SF2">
    <property type="entry name" value="ATP-DEPENDENT DNA HELICASE SRS2"/>
    <property type="match status" value="1"/>
</dbReference>
<evidence type="ECO:0000259" key="3">
    <source>
        <dbReference type="Pfam" id="PF13538"/>
    </source>
</evidence>
<dbReference type="GO" id="GO:0003677">
    <property type="term" value="F:DNA binding"/>
    <property type="evidence" value="ECO:0007669"/>
    <property type="project" value="InterPro"/>
</dbReference>
<dbReference type="SUPFAM" id="SSF52540">
    <property type="entry name" value="P-loop containing nucleoside triphosphate hydrolases"/>
    <property type="match status" value="1"/>
</dbReference>
<organism evidence="4 5">
    <name type="scientific">Myxococcus fulvus (strain ATCC BAA-855 / HW-1)</name>
    <dbReference type="NCBI Taxonomy" id="483219"/>
    <lineage>
        <taxon>Bacteria</taxon>
        <taxon>Pseudomonadati</taxon>
        <taxon>Myxococcota</taxon>
        <taxon>Myxococcia</taxon>
        <taxon>Myxococcales</taxon>
        <taxon>Cystobacterineae</taxon>
        <taxon>Myxococcaceae</taxon>
        <taxon>Myxococcus</taxon>
    </lineage>
</organism>
<protein>
    <recommendedName>
        <fullName evidence="1">DNA 3'-5' helicase II</fullName>
    </recommendedName>
</protein>
<dbReference type="HOGENOM" id="CLU_024502_0_0_7"/>
<feature type="domain" description="NERD" evidence="2">
    <location>
        <begin position="20"/>
        <end position="121"/>
    </location>
</feature>
<gene>
    <name evidence="4" type="ordered locus">LILAB_08690</name>
</gene>
<evidence type="ECO:0000313" key="5">
    <source>
        <dbReference type="Proteomes" id="UP000000488"/>
    </source>
</evidence>
<name>F8CGU0_MYXFH</name>
<dbReference type="Pfam" id="PF13245">
    <property type="entry name" value="AAA_19"/>
    <property type="match status" value="1"/>
</dbReference>
<dbReference type="InterPro" id="IPR027417">
    <property type="entry name" value="P-loop_NTPase"/>
</dbReference>
<evidence type="ECO:0000313" key="4">
    <source>
        <dbReference type="EMBL" id="AEI63649.1"/>
    </source>
</evidence>
<dbReference type="GO" id="GO:0043138">
    <property type="term" value="F:3'-5' DNA helicase activity"/>
    <property type="evidence" value="ECO:0007669"/>
    <property type="project" value="TreeGrafter"/>
</dbReference>
<dbReference type="Proteomes" id="UP000000488">
    <property type="component" value="Chromosome"/>
</dbReference>
<dbReference type="GO" id="GO:0000725">
    <property type="term" value="P:recombinational repair"/>
    <property type="evidence" value="ECO:0007669"/>
    <property type="project" value="TreeGrafter"/>
</dbReference>
<feature type="domain" description="UvrD-like helicase C-terminal" evidence="3">
    <location>
        <begin position="512"/>
        <end position="557"/>
    </location>
</feature>
<dbReference type="AlphaFoldDB" id="F8CGU0"/>
<dbReference type="InterPro" id="IPR011528">
    <property type="entry name" value="NERD"/>
</dbReference>
<dbReference type="Pfam" id="PF13538">
    <property type="entry name" value="UvrD_C_2"/>
    <property type="match status" value="1"/>
</dbReference>
<dbReference type="InterPro" id="IPR027785">
    <property type="entry name" value="UvrD-like_helicase_C"/>
</dbReference>
<accession>F8CGU0</accession>
<dbReference type="STRING" id="483219.LILAB_08690"/>
<dbReference type="InterPro" id="IPR000212">
    <property type="entry name" value="DNA_helicase_UvrD/REP"/>
</dbReference>
<reference evidence="4 5" key="1">
    <citation type="journal article" date="2011" name="J. Bacteriol.">
        <title>Genome sequence of the halotolerant marine bacterium Myxococcus fulvus HW-1.</title>
        <authorList>
            <person name="Li Z.F."/>
            <person name="Li X."/>
            <person name="Liu H."/>
            <person name="Liu X."/>
            <person name="Han K."/>
            <person name="Wu Z.H."/>
            <person name="Hu W."/>
            <person name="Li F.F."/>
            <person name="Li Y.Z."/>
        </authorList>
    </citation>
    <scope>NUCLEOTIDE SEQUENCE [LARGE SCALE GENOMIC DNA]</scope>
    <source>
        <strain evidence="5">ATCC BAA-855 / HW-1</strain>
    </source>
</reference>
<dbReference type="EMBL" id="CP002830">
    <property type="protein sequence ID" value="AEI63649.1"/>
    <property type="molecule type" value="Genomic_DNA"/>
</dbReference>
<dbReference type="Pfam" id="PF08378">
    <property type="entry name" value="NERD"/>
    <property type="match status" value="1"/>
</dbReference>